<organism evidence="1 2">
    <name type="scientific">Arcticibacterium luteifluviistationis</name>
    <dbReference type="NCBI Taxonomy" id="1784714"/>
    <lineage>
        <taxon>Bacteria</taxon>
        <taxon>Pseudomonadati</taxon>
        <taxon>Bacteroidota</taxon>
        <taxon>Cytophagia</taxon>
        <taxon>Cytophagales</taxon>
        <taxon>Leadbetterellaceae</taxon>
        <taxon>Arcticibacterium</taxon>
    </lineage>
</organism>
<dbReference type="Proteomes" id="UP000249873">
    <property type="component" value="Chromosome"/>
</dbReference>
<gene>
    <name evidence="1" type="ORF">DJ013_10495</name>
</gene>
<name>A0A2Z4GBR1_9BACT</name>
<dbReference type="EMBL" id="CP029480">
    <property type="protein sequence ID" value="AWV98574.1"/>
    <property type="molecule type" value="Genomic_DNA"/>
</dbReference>
<reference evidence="1 2" key="1">
    <citation type="submission" date="2018-05" db="EMBL/GenBank/DDBJ databases">
        <title>Complete genome sequence of Arcticibacterium luteifluviistationis SM1504T, a cytophagaceae bacterium isolated from Arctic surface seawater.</title>
        <authorList>
            <person name="Li Y."/>
            <person name="Qin Q.-L."/>
        </authorList>
    </citation>
    <scope>NUCLEOTIDE SEQUENCE [LARGE SCALE GENOMIC DNA]</scope>
    <source>
        <strain evidence="1 2">SM1504</strain>
    </source>
</reference>
<dbReference type="AlphaFoldDB" id="A0A2Z4GBR1"/>
<evidence type="ECO:0000313" key="2">
    <source>
        <dbReference type="Proteomes" id="UP000249873"/>
    </source>
</evidence>
<protein>
    <recommendedName>
        <fullName evidence="3">Methane oxygenase PmoA</fullName>
    </recommendedName>
</protein>
<dbReference type="OrthoDB" id="2540540at2"/>
<accession>A0A2Z4GBR1</accession>
<evidence type="ECO:0008006" key="3">
    <source>
        <dbReference type="Google" id="ProtNLM"/>
    </source>
</evidence>
<proteinExistence type="predicted"/>
<dbReference type="Pfam" id="PF14100">
    <property type="entry name" value="DUF6807"/>
    <property type="match status" value="1"/>
</dbReference>
<dbReference type="InterPro" id="IPR029475">
    <property type="entry name" value="DUF6807"/>
</dbReference>
<sequence length="342" mass="38347">MLLIVVCGCSVNKKNVSGLITLVNNETEKKVDVLIDKNLFTSYLYSDDISVLKKTTLYPIIAANGQTVTRGYPLNTRPNERTDHPHHIGAWFNFGDVNGLDFWGNSDEIKTPKEKLGTIRHEKIVALENGEQKASMDVQANWLKPDGSVLLKEETKFVFYAENGKRIIDRVTTLKAQSEMVSFNDTKEGMFAIRTARELEHPSDSPVNLSDENGHKTTVKVVNNTGVSGNYMSSEGIEGADVWGTRAKWMALSGTINKEDVTLVIMDGPQNMGYPTYWHARSYGLFSANPFGQKAFTDGKEASMNFSLKPNSSVTFTYRIEILNGNYSRERLESEYQKFVND</sequence>
<keyword evidence="2" id="KW-1185">Reference proteome</keyword>
<evidence type="ECO:0000313" key="1">
    <source>
        <dbReference type="EMBL" id="AWV98574.1"/>
    </source>
</evidence>
<dbReference type="KEGG" id="als:DJ013_10495"/>